<organism evidence="2 3">
    <name type="scientific">Actinoplanes xinjiangensis</name>
    <dbReference type="NCBI Taxonomy" id="512350"/>
    <lineage>
        <taxon>Bacteria</taxon>
        <taxon>Bacillati</taxon>
        <taxon>Actinomycetota</taxon>
        <taxon>Actinomycetes</taxon>
        <taxon>Micromonosporales</taxon>
        <taxon>Micromonosporaceae</taxon>
        <taxon>Actinoplanes</taxon>
    </lineage>
</organism>
<accession>A0A316EMW3</accession>
<feature type="compositionally biased region" description="Basic and acidic residues" evidence="1">
    <location>
        <begin position="189"/>
        <end position="203"/>
    </location>
</feature>
<protein>
    <submittedName>
        <fullName evidence="2">Uncharacterized protein</fullName>
    </submittedName>
</protein>
<keyword evidence="3" id="KW-1185">Reference proteome</keyword>
<dbReference type="EMBL" id="QGGR01000028">
    <property type="protein sequence ID" value="PWK33306.1"/>
    <property type="molecule type" value="Genomic_DNA"/>
</dbReference>
<evidence type="ECO:0000313" key="3">
    <source>
        <dbReference type="Proteomes" id="UP000245697"/>
    </source>
</evidence>
<name>A0A316EMW3_9ACTN</name>
<proteinExistence type="predicted"/>
<dbReference type="AlphaFoldDB" id="A0A316EMW3"/>
<evidence type="ECO:0000256" key="1">
    <source>
        <dbReference type="SAM" id="MobiDB-lite"/>
    </source>
</evidence>
<evidence type="ECO:0000313" key="2">
    <source>
        <dbReference type="EMBL" id="PWK33306.1"/>
    </source>
</evidence>
<feature type="region of interest" description="Disordered" evidence="1">
    <location>
        <begin position="177"/>
        <end position="209"/>
    </location>
</feature>
<reference evidence="2 3" key="1">
    <citation type="submission" date="2018-05" db="EMBL/GenBank/DDBJ databases">
        <title>Genomic Encyclopedia of Archaeal and Bacterial Type Strains, Phase II (KMG-II): from individual species to whole genera.</title>
        <authorList>
            <person name="Goeker M."/>
        </authorList>
    </citation>
    <scope>NUCLEOTIDE SEQUENCE [LARGE SCALE GENOMIC DNA]</scope>
    <source>
        <strain evidence="2 3">DSM 45184</strain>
    </source>
</reference>
<comment type="caution">
    <text evidence="2">The sequence shown here is derived from an EMBL/GenBank/DDBJ whole genome shotgun (WGS) entry which is preliminary data.</text>
</comment>
<sequence length="209" mass="22448">MPETAVSAVATHLTGPTGPVTRSSIPLYRAAVTSSAHAITAALHLRRTGLGAGKTHSLLFFCQGHHLADLGEPLFAEPIWAVAGGAHVDELDDSDTEPPTGELLATVDRVMARYGGLSAGELRTLIWASDPWQLAASRPDDPRIEWMWLQDWFGRAAHDPDEAPLLSSNQLTGLAERALNEPAGAGVPDSRDRIQARIDEARRRASRAP</sequence>
<dbReference type="Proteomes" id="UP000245697">
    <property type="component" value="Unassembled WGS sequence"/>
</dbReference>
<gene>
    <name evidence="2" type="ORF">BC793_12896</name>
</gene>